<evidence type="ECO:0000313" key="3">
    <source>
        <dbReference type="Proteomes" id="UP000317648"/>
    </source>
</evidence>
<dbReference type="Proteomes" id="UP000317648">
    <property type="component" value="Chromosome"/>
</dbReference>
<dbReference type="EMBL" id="CP036433">
    <property type="protein sequence ID" value="QDU97989.1"/>
    <property type="molecule type" value="Genomic_DNA"/>
</dbReference>
<feature type="region of interest" description="Disordered" evidence="1">
    <location>
        <begin position="19"/>
        <end position="45"/>
    </location>
</feature>
<keyword evidence="3" id="KW-1185">Reference proteome</keyword>
<name>A0A518E1M1_9BACT</name>
<accession>A0A518E1M1</accession>
<dbReference type="AlphaFoldDB" id="A0A518E1M1"/>
<protein>
    <submittedName>
        <fullName evidence="2">Uncharacterized protein</fullName>
    </submittedName>
</protein>
<reference evidence="2 3" key="1">
    <citation type="submission" date="2019-02" db="EMBL/GenBank/DDBJ databases">
        <title>Deep-cultivation of Planctomycetes and their phenomic and genomic characterization uncovers novel biology.</title>
        <authorList>
            <person name="Wiegand S."/>
            <person name="Jogler M."/>
            <person name="Boedeker C."/>
            <person name="Pinto D."/>
            <person name="Vollmers J."/>
            <person name="Rivas-Marin E."/>
            <person name="Kohn T."/>
            <person name="Peeters S.H."/>
            <person name="Heuer A."/>
            <person name="Rast P."/>
            <person name="Oberbeckmann S."/>
            <person name="Bunk B."/>
            <person name="Jeske O."/>
            <person name="Meyerdierks A."/>
            <person name="Storesund J.E."/>
            <person name="Kallscheuer N."/>
            <person name="Luecker S."/>
            <person name="Lage O.M."/>
            <person name="Pohl T."/>
            <person name="Merkel B.J."/>
            <person name="Hornburger P."/>
            <person name="Mueller R.-W."/>
            <person name="Bruemmer F."/>
            <person name="Labrenz M."/>
            <person name="Spormann A.M."/>
            <person name="Op den Camp H."/>
            <person name="Overmann J."/>
            <person name="Amann R."/>
            <person name="Jetten M.S.M."/>
            <person name="Mascher T."/>
            <person name="Medema M.H."/>
            <person name="Devos D.P."/>
            <person name="Kaster A.-K."/>
            <person name="Ovreas L."/>
            <person name="Rohde M."/>
            <person name="Galperin M.Y."/>
            <person name="Jogler C."/>
        </authorList>
    </citation>
    <scope>NUCLEOTIDE SEQUENCE [LARGE SCALE GENOMIC DNA]</scope>
    <source>
        <strain evidence="2 3">Pla85_3_4</strain>
    </source>
</reference>
<organism evidence="2 3">
    <name type="scientific">Lignipirellula cremea</name>
    <dbReference type="NCBI Taxonomy" id="2528010"/>
    <lineage>
        <taxon>Bacteria</taxon>
        <taxon>Pseudomonadati</taxon>
        <taxon>Planctomycetota</taxon>
        <taxon>Planctomycetia</taxon>
        <taxon>Pirellulales</taxon>
        <taxon>Pirellulaceae</taxon>
        <taxon>Lignipirellula</taxon>
    </lineage>
</organism>
<sequence>MELPEFRVTLTRLKLGETAYPQGPDVPHYEYQGQRSKLGGKPDLI</sequence>
<dbReference type="KEGG" id="lcre:Pla8534_58480"/>
<proteinExistence type="predicted"/>
<evidence type="ECO:0000256" key="1">
    <source>
        <dbReference type="SAM" id="MobiDB-lite"/>
    </source>
</evidence>
<gene>
    <name evidence="2" type="ORF">Pla8534_58480</name>
</gene>
<dbReference type="RefSeq" id="WP_197442669.1">
    <property type="nucleotide sequence ID" value="NZ_CP036433.1"/>
</dbReference>
<evidence type="ECO:0000313" key="2">
    <source>
        <dbReference type="EMBL" id="QDU97989.1"/>
    </source>
</evidence>